<dbReference type="SUPFAM" id="SSF53067">
    <property type="entry name" value="Actin-like ATPase domain"/>
    <property type="match status" value="2"/>
</dbReference>
<keyword evidence="1 8" id="KW-0812">Transmembrane</keyword>
<dbReference type="SUPFAM" id="SSF46565">
    <property type="entry name" value="Chaperone J-domain"/>
    <property type="match status" value="1"/>
</dbReference>
<dbReference type="InterPro" id="IPR001623">
    <property type="entry name" value="DnaJ_domain"/>
</dbReference>
<dbReference type="CDD" id="cd06257">
    <property type="entry name" value="DnaJ"/>
    <property type="match status" value="1"/>
</dbReference>
<dbReference type="Gene3D" id="1.10.287.110">
    <property type="entry name" value="DnaJ domain"/>
    <property type="match status" value="1"/>
</dbReference>
<dbReference type="InterPro" id="IPR004000">
    <property type="entry name" value="Actin"/>
</dbReference>
<keyword evidence="3 8" id="KW-1133">Transmembrane helix</keyword>
<evidence type="ECO:0000256" key="3">
    <source>
        <dbReference type="ARBA" id="ARBA00022989"/>
    </source>
</evidence>
<dbReference type="PANTHER" id="PTHR44653:SF2">
    <property type="entry name" value="DNAJ HOMOLOG SUBFAMILY C MEMBER 1"/>
    <property type="match status" value="1"/>
</dbReference>
<dbReference type="SMART" id="SM00268">
    <property type="entry name" value="ACTIN"/>
    <property type="match status" value="1"/>
</dbReference>
<dbReference type="InterPro" id="IPR036869">
    <property type="entry name" value="J_dom_sf"/>
</dbReference>
<dbReference type="AlphaFoldDB" id="A0A068RFH2"/>
<evidence type="ECO:0000259" key="9">
    <source>
        <dbReference type="PROSITE" id="PS50076"/>
    </source>
</evidence>
<proteinExistence type="inferred from homology"/>
<gene>
    <name evidence="10" type="ORF">LCOR_00676.1</name>
</gene>
<reference evidence="10" key="1">
    <citation type="submission" date="2013-08" db="EMBL/GenBank/DDBJ databases">
        <title>Gene expansion shapes genome architecture in the human pathogen Lichtheimia corymbifera: an evolutionary genomics analysis in the ancient terrestrial Mucorales (Mucoromycotina).</title>
        <authorList>
            <person name="Schwartze V.U."/>
            <person name="Winter S."/>
            <person name="Shelest E."/>
            <person name="Marcet-Houben M."/>
            <person name="Horn F."/>
            <person name="Wehner S."/>
            <person name="Hoffmann K."/>
            <person name="Riege K."/>
            <person name="Sammeth M."/>
            <person name="Nowrousian M."/>
            <person name="Valiante V."/>
            <person name="Linde J."/>
            <person name="Jacobsen I.D."/>
            <person name="Marz M."/>
            <person name="Brakhage A.A."/>
            <person name="Gabaldon T."/>
            <person name="Bocker S."/>
            <person name="Voigt K."/>
        </authorList>
    </citation>
    <scope>NUCLEOTIDE SEQUENCE [LARGE SCALE GENOMIC DNA]</scope>
    <source>
        <strain evidence="10">FSU 9682</strain>
    </source>
</reference>
<dbReference type="PRINTS" id="PR00625">
    <property type="entry name" value="JDOMAIN"/>
</dbReference>
<feature type="compositionally biased region" description="Acidic residues" evidence="7">
    <location>
        <begin position="669"/>
        <end position="682"/>
    </location>
</feature>
<evidence type="ECO:0000256" key="4">
    <source>
        <dbReference type="ARBA" id="ARBA00023136"/>
    </source>
</evidence>
<evidence type="ECO:0000313" key="11">
    <source>
        <dbReference type="Proteomes" id="UP000027586"/>
    </source>
</evidence>
<dbReference type="PANTHER" id="PTHR44653">
    <property type="entry name" value="DNAJ HOMOLOG SUBFAMILY C MEMBER 1"/>
    <property type="match status" value="1"/>
</dbReference>
<comment type="similarity">
    <text evidence="6">Belongs to the actin family.</text>
</comment>
<dbReference type="EMBL" id="CBTN010000002">
    <property type="protein sequence ID" value="CDH48908.1"/>
    <property type="molecule type" value="Genomic_DNA"/>
</dbReference>
<evidence type="ECO:0000256" key="6">
    <source>
        <dbReference type="RuleBase" id="RU000487"/>
    </source>
</evidence>
<dbReference type="Gene3D" id="3.30.420.40">
    <property type="match status" value="4"/>
</dbReference>
<protein>
    <submittedName>
        <fullName evidence="10">-domain-containing protein</fullName>
    </submittedName>
</protein>
<dbReference type="VEuPathDB" id="FungiDB:LCOR_00676.1"/>
<dbReference type="InterPro" id="IPR052606">
    <property type="entry name" value="DnaJ_domain_protein"/>
</dbReference>
<dbReference type="CDD" id="cd10208">
    <property type="entry name" value="ASKHA_NBD_ScArp9-like"/>
    <property type="match status" value="1"/>
</dbReference>
<evidence type="ECO:0000256" key="8">
    <source>
        <dbReference type="SAM" id="Phobius"/>
    </source>
</evidence>
<dbReference type="GO" id="GO:0012505">
    <property type="term" value="C:endomembrane system"/>
    <property type="evidence" value="ECO:0007669"/>
    <property type="project" value="UniProtKB-SubCell"/>
</dbReference>
<evidence type="ECO:0000256" key="1">
    <source>
        <dbReference type="ARBA" id="ARBA00022692"/>
    </source>
</evidence>
<dbReference type="OrthoDB" id="74201at2759"/>
<dbReference type="Pfam" id="PF00022">
    <property type="entry name" value="Actin"/>
    <property type="match status" value="1"/>
</dbReference>
<dbReference type="STRING" id="1263082.A0A068RFH2"/>
<name>A0A068RFH2_9FUNG</name>
<keyword evidence="11" id="KW-1185">Reference proteome</keyword>
<evidence type="ECO:0000256" key="7">
    <source>
        <dbReference type="SAM" id="MobiDB-lite"/>
    </source>
</evidence>
<keyword evidence="2" id="KW-0732">Signal</keyword>
<dbReference type="Pfam" id="PF00226">
    <property type="entry name" value="DnaJ"/>
    <property type="match status" value="1"/>
</dbReference>
<keyword evidence="4 8" id="KW-0472">Membrane</keyword>
<feature type="region of interest" description="Disordered" evidence="7">
    <location>
        <begin position="665"/>
        <end position="718"/>
    </location>
</feature>
<evidence type="ECO:0000313" key="10">
    <source>
        <dbReference type="EMBL" id="CDH48908.1"/>
    </source>
</evidence>
<dbReference type="InterPro" id="IPR043129">
    <property type="entry name" value="ATPase_NBD"/>
</dbReference>
<sequence>MSLTLQEDNFVVIDVGSSVTRAGMGMHDTNKVPSVTVNMSDFNNPLNGSDIVSWEDLEACWHTILFKELGIKKSRNEHAVLLTVPVEWSKFELERITQMFFERFNVPGIYLAPQPLLALYGCGAVSGIVVDVGYKSTTVNVVVDSIVQLEASTTVPIGGKHFDAYLLELFKKDESLVQQFKEKDIPLDLDFARFVKEQRGVCHVLAGHEQSTSQPTVGLPGVIETVASAATEDVIEDDVPMAQKEEEESVKNIPENVQVEYKGHKFTIGSYRHRVFDPLFDVSLVGESGLDIIEAMRVSASHCEPPEIRPKVWESVALCGGGSLMQGLQMRLKAEVNRVMPSSDNIGDAQPKQVGFLRIPDYFTILKERQYQHLCTWLGGEIVAKLVFIDAKNYISKVDYNESGPSVVHTKGPSSIWWMLSILLATFVIIAPSVHAWDQSDFEIFDLVDELEKSEGKGTSFYGWLNLTPNASPSDINRAYRKMSLKVHPDKNKHDVKAKEKFARLGKIVAILRDSSKRERYNFFYKNGVPRWRGTGYYYSRFRPGLGFVSMFLAFLFGLMQYLVGWVNYHQERRRIASFVSDARQALTVNVPKSQGAPTLGRSVIEVAGRAMRCEVKSDTYIIVYPHDDGEPIHLNTEWIQRPSITRNVFLFSWPLRIYQKLTGKKQEEDEEVYEQEDTSEEQEQKEGGGKKKKKAKRAEPVQVTGTKVGGRRRAVRK</sequence>
<accession>A0A068RFH2</accession>
<organism evidence="10 11">
    <name type="scientific">Lichtheimia corymbifera JMRC:FSU:9682</name>
    <dbReference type="NCBI Taxonomy" id="1263082"/>
    <lineage>
        <taxon>Eukaryota</taxon>
        <taxon>Fungi</taxon>
        <taxon>Fungi incertae sedis</taxon>
        <taxon>Mucoromycota</taxon>
        <taxon>Mucoromycotina</taxon>
        <taxon>Mucoromycetes</taxon>
        <taxon>Mucorales</taxon>
        <taxon>Lichtheimiaceae</taxon>
        <taxon>Lichtheimia</taxon>
    </lineage>
</organism>
<dbReference type="Proteomes" id="UP000027586">
    <property type="component" value="Unassembled WGS sequence"/>
</dbReference>
<comment type="subcellular location">
    <subcellularLocation>
        <location evidence="5">Endomembrane system</location>
        <topology evidence="5">Single-pass membrane protein</topology>
    </subcellularLocation>
</comment>
<evidence type="ECO:0000256" key="2">
    <source>
        <dbReference type="ARBA" id="ARBA00022729"/>
    </source>
</evidence>
<evidence type="ECO:0000256" key="5">
    <source>
        <dbReference type="ARBA" id="ARBA00037847"/>
    </source>
</evidence>
<feature type="domain" description="J" evidence="9">
    <location>
        <begin position="460"/>
        <end position="525"/>
    </location>
</feature>
<comment type="caution">
    <text evidence="10">The sequence shown here is derived from an EMBL/GenBank/DDBJ whole genome shotgun (WGS) entry which is preliminary data.</text>
</comment>
<dbReference type="SMART" id="SM00271">
    <property type="entry name" value="DnaJ"/>
    <property type="match status" value="1"/>
</dbReference>
<dbReference type="PROSITE" id="PS50076">
    <property type="entry name" value="DNAJ_2"/>
    <property type="match status" value="1"/>
</dbReference>
<feature type="transmembrane region" description="Helical" evidence="8">
    <location>
        <begin position="546"/>
        <end position="569"/>
    </location>
</feature>